<dbReference type="PANTHER" id="PTHR34300:SF2">
    <property type="entry name" value="QUEUOSINE PRECURSOR TRANSPORTER-RELATED"/>
    <property type="match status" value="1"/>
</dbReference>
<gene>
    <name evidence="2" type="ORF">ENU54_07640</name>
</gene>
<feature type="transmembrane region" description="Helical" evidence="1">
    <location>
        <begin position="7"/>
        <end position="28"/>
    </location>
</feature>
<organism evidence="2">
    <name type="scientific">Thermus tengchongensis</name>
    <dbReference type="NCBI Taxonomy" id="1214928"/>
    <lineage>
        <taxon>Bacteria</taxon>
        <taxon>Thermotogati</taxon>
        <taxon>Deinococcota</taxon>
        <taxon>Deinococci</taxon>
        <taxon>Thermales</taxon>
        <taxon>Thermaceae</taxon>
        <taxon>Thermus</taxon>
    </lineage>
</organism>
<sequence>MNQDAKTGWLISLVGLYVASEIISQVTAGRLVQLGGLVLPGATFLYALTFTLRDAIHVVGGYRVAKALIPVGLSANALLLLYGSLVSALPHPSFFDPSAYASVLGTTFRVVVASLTAYFVSTWADTLLFERFRRTLAGRVVLSNVASTALDTGVFITIAFFGTGAPLLTLMASQFIVKFAISLVLVPLVYGARASLQRAGFAIDY</sequence>
<dbReference type="HAMAP" id="MF_02088">
    <property type="entry name" value="Q_prec_transport"/>
    <property type="match status" value="1"/>
</dbReference>
<protein>
    <recommendedName>
        <fullName evidence="1">Probable queuosine precursor transporter</fullName>
        <shortName evidence="1">Q precursor transporter</shortName>
    </recommendedName>
</protein>
<keyword evidence="1" id="KW-0472">Membrane</keyword>
<feature type="transmembrane region" description="Helical" evidence="1">
    <location>
        <begin position="99"/>
        <end position="120"/>
    </location>
</feature>
<dbReference type="EMBL" id="DTCX01000426">
    <property type="protein sequence ID" value="HGL50444.1"/>
    <property type="molecule type" value="Genomic_DNA"/>
</dbReference>
<name>A0A7V4E6L7_9DEIN</name>
<comment type="subcellular location">
    <subcellularLocation>
        <location evidence="1">Cell membrane</location>
        <topology evidence="1">Multi-pass membrane protein</topology>
    </subcellularLocation>
</comment>
<dbReference type="NCBIfam" id="TIGR00697">
    <property type="entry name" value="queuosine precursor transporter"/>
    <property type="match status" value="1"/>
</dbReference>
<feature type="transmembrane region" description="Helical" evidence="1">
    <location>
        <begin position="64"/>
        <end position="87"/>
    </location>
</feature>
<keyword evidence="1" id="KW-1003">Cell membrane</keyword>
<accession>A0A7V4E6L7</accession>
<dbReference type="AlphaFoldDB" id="A0A7V4E6L7"/>
<proteinExistence type="inferred from homology"/>
<dbReference type="Pfam" id="PF02592">
    <property type="entry name" value="Vut_1"/>
    <property type="match status" value="1"/>
</dbReference>
<comment type="function">
    <text evidence="1">Involved in the import of queuosine (Q) precursors, required for Q precursor salvage.</text>
</comment>
<reference evidence="2" key="1">
    <citation type="journal article" date="2020" name="mSystems">
        <title>Genome- and Community-Level Interaction Insights into Carbon Utilization and Element Cycling Functions of Hydrothermarchaeota in Hydrothermal Sediment.</title>
        <authorList>
            <person name="Zhou Z."/>
            <person name="Liu Y."/>
            <person name="Xu W."/>
            <person name="Pan J."/>
            <person name="Luo Z.H."/>
            <person name="Li M."/>
        </authorList>
    </citation>
    <scope>NUCLEOTIDE SEQUENCE [LARGE SCALE GENOMIC DNA]</scope>
    <source>
        <strain evidence="2">SpSt-679</strain>
    </source>
</reference>
<keyword evidence="1" id="KW-0812">Transmembrane</keyword>
<keyword evidence="1" id="KW-1133">Transmembrane helix</keyword>
<keyword evidence="1" id="KW-0813">Transport</keyword>
<evidence type="ECO:0000256" key="1">
    <source>
        <dbReference type="HAMAP-Rule" id="MF_02088"/>
    </source>
</evidence>
<evidence type="ECO:0000313" key="2">
    <source>
        <dbReference type="EMBL" id="HGL50444.1"/>
    </source>
</evidence>
<dbReference type="GO" id="GO:0022857">
    <property type="term" value="F:transmembrane transporter activity"/>
    <property type="evidence" value="ECO:0007669"/>
    <property type="project" value="UniProtKB-UniRule"/>
</dbReference>
<dbReference type="GO" id="GO:0005886">
    <property type="term" value="C:plasma membrane"/>
    <property type="evidence" value="ECO:0007669"/>
    <property type="project" value="UniProtKB-SubCell"/>
</dbReference>
<feature type="transmembrane region" description="Helical" evidence="1">
    <location>
        <begin position="167"/>
        <end position="190"/>
    </location>
</feature>
<comment type="caution">
    <text evidence="2">The sequence shown here is derived from an EMBL/GenBank/DDBJ whole genome shotgun (WGS) entry which is preliminary data.</text>
</comment>
<comment type="similarity">
    <text evidence="1">Belongs to the vitamin uptake transporter (VUT/ECF) (TC 2.A.88) family. Q precursor transporter subfamily.</text>
</comment>
<dbReference type="PANTHER" id="PTHR34300">
    <property type="entry name" value="QUEUOSINE PRECURSOR TRANSPORTER-RELATED"/>
    <property type="match status" value="1"/>
</dbReference>
<feature type="transmembrane region" description="Helical" evidence="1">
    <location>
        <begin position="34"/>
        <end position="52"/>
    </location>
</feature>
<dbReference type="InterPro" id="IPR003744">
    <property type="entry name" value="YhhQ"/>
</dbReference>
<feature type="transmembrane region" description="Helical" evidence="1">
    <location>
        <begin position="141"/>
        <end position="161"/>
    </location>
</feature>